<dbReference type="VEuPathDB" id="FungiDB:sscle_01g000850"/>
<evidence type="ECO:0000256" key="1">
    <source>
        <dbReference type="SAM" id="MobiDB-lite"/>
    </source>
</evidence>
<accession>A0A1D9PRG2</accession>
<sequence>MEFSSIMGRRPLRIIRLPERYRDGIDVTNPCTSKPAASAILLTIEPDHSAFTNSSGAGPYHHSTPSPSTTTSSLPNDTPTTPTSSTRRGGAAWRKEVRATLKQVDQIVQNRRPVQAASPPHMQAARPLRRTDRHPVYTTEDEYDITSPGFGLKHTPEWEDMDIDIDDESQPRWFPGDGVSASTYEDLTDACKLMMVHELTKQMSFKSMVSWLQLSDTQLIDFVRIYEIQYQGNIEEERLTLIAMSHLSAIRKVREVSTRDWDRILEEEVDSKLGTSLIDCPIPLEHIDQTIRFIRSFHVQEQLPGGLEINNIESPTVIPPEDFPPFQVIQEVTEAMSRYTKLGVECEWDLDHDIGLRQYIEHETELAAGVNGIVISDDEEVEKAEEPARRIISRPKKKGRQFANKPVGKRADLLKLKLPSKLQQMESVDCEDEVES</sequence>
<dbReference type="EMBL" id="CP017814">
    <property type="protein sequence ID" value="APA05315.1"/>
    <property type="molecule type" value="Genomic_DNA"/>
</dbReference>
<dbReference type="OrthoDB" id="3552995at2759"/>
<evidence type="ECO:0000313" key="2">
    <source>
        <dbReference type="EMBL" id="APA05315.1"/>
    </source>
</evidence>
<reference evidence="3" key="1">
    <citation type="journal article" date="2017" name="Genome Biol. Evol.">
        <title>The complete genome sequence of the phytopathogenic fungus Sclerotinia sclerotiorum reveals insights into the genome architecture of broad host range pathogens.</title>
        <authorList>
            <person name="Derbyshire M."/>
            <person name="Denton-Giles M."/>
            <person name="Hegedus D."/>
            <person name="Seifbarghy S."/>
            <person name="Rollins J."/>
            <person name="van Kan J."/>
            <person name="Seidl M.F."/>
            <person name="Faino L."/>
            <person name="Mbengue M."/>
            <person name="Navaud O."/>
            <person name="Raffaele S."/>
            <person name="Hammond-Kosack K."/>
            <person name="Heard S."/>
            <person name="Oliver R."/>
        </authorList>
    </citation>
    <scope>NUCLEOTIDE SEQUENCE [LARGE SCALE GENOMIC DNA]</scope>
    <source>
        <strain evidence="3">ATCC 18683 / 1980 / Ss-1</strain>
    </source>
</reference>
<feature type="region of interest" description="Disordered" evidence="1">
    <location>
        <begin position="50"/>
        <end position="93"/>
    </location>
</feature>
<gene>
    <name evidence="2" type="ORF">sscle_01g000850</name>
</gene>
<dbReference type="Proteomes" id="UP000177798">
    <property type="component" value="Chromosome 1"/>
</dbReference>
<feature type="compositionally biased region" description="Basic residues" evidence="1">
    <location>
        <begin position="391"/>
        <end position="400"/>
    </location>
</feature>
<evidence type="ECO:0000313" key="3">
    <source>
        <dbReference type="Proteomes" id="UP000177798"/>
    </source>
</evidence>
<proteinExistence type="predicted"/>
<organism evidence="2 3">
    <name type="scientific">Sclerotinia sclerotiorum (strain ATCC 18683 / 1980 / Ss-1)</name>
    <name type="common">White mold</name>
    <name type="synonym">Whetzelinia sclerotiorum</name>
    <dbReference type="NCBI Taxonomy" id="665079"/>
    <lineage>
        <taxon>Eukaryota</taxon>
        <taxon>Fungi</taxon>
        <taxon>Dikarya</taxon>
        <taxon>Ascomycota</taxon>
        <taxon>Pezizomycotina</taxon>
        <taxon>Leotiomycetes</taxon>
        <taxon>Helotiales</taxon>
        <taxon>Sclerotiniaceae</taxon>
        <taxon>Sclerotinia</taxon>
    </lineage>
</organism>
<protein>
    <submittedName>
        <fullName evidence="2">Uncharacterized protein</fullName>
    </submittedName>
</protein>
<name>A0A1D9PRG2_SCLS1</name>
<feature type="region of interest" description="Disordered" evidence="1">
    <location>
        <begin position="385"/>
        <end position="406"/>
    </location>
</feature>
<dbReference type="AlphaFoldDB" id="A0A1D9PRG2"/>
<feature type="compositionally biased region" description="Low complexity" evidence="1">
    <location>
        <begin position="63"/>
        <end position="86"/>
    </location>
</feature>